<comment type="similarity">
    <text evidence="1">Belongs to the N(4)/N(6)-methyltransferase family. N(4) subfamily.</text>
</comment>
<evidence type="ECO:0000313" key="8">
    <source>
        <dbReference type="EMBL" id="BCU06552.1"/>
    </source>
</evidence>
<keyword evidence="3 8" id="KW-0489">Methyltransferase</keyword>
<dbReference type="EC" id="2.1.1.113" evidence="2"/>
<dbReference type="InterPro" id="IPR017985">
    <property type="entry name" value="MeTrfase_CN4_CS"/>
</dbReference>
<accession>A0ABM7QL95</accession>
<dbReference type="CDD" id="cd02440">
    <property type="entry name" value="AdoMet_MTases"/>
    <property type="match status" value="1"/>
</dbReference>
<proteinExistence type="inferred from homology"/>
<dbReference type="SUPFAM" id="SSF53335">
    <property type="entry name" value="S-adenosyl-L-methionine-dependent methyltransferases"/>
    <property type="match status" value="1"/>
</dbReference>
<keyword evidence="4" id="KW-0808">Transferase</keyword>
<keyword evidence="5" id="KW-0949">S-adenosyl-L-methionine</keyword>
<dbReference type="GO" id="GO:0008168">
    <property type="term" value="F:methyltransferase activity"/>
    <property type="evidence" value="ECO:0007669"/>
    <property type="project" value="UniProtKB-KW"/>
</dbReference>
<dbReference type="Gene3D" id="3.40.50.150">
    <property type="entry name" value="Vaccinia Virus protein VP39"/>
    <property type="match status" value="2"/>
</dbReference>
<dbReference type="EMBL" id="AP024563">
    <property type="protein sequence ID" value="BCU06552.1"/>
    <property type="molecule type" value="Genomic_DNA"/>
</dbReference>
<evidence type="ECO:0000256" key="1">
    <source>
        <dbReference type="ARBA" id="ARBA00010203"/>
    </source>
</evidence>
<keyword evidence="9" id="KW-1185">Reference proteome</keyword>
<reference evidence="8 9" key="1">
    <citation type="submission" date="2021-04" db="EMBL/GenBank/DDBJ databases">
        <title>Complete genome sequencing of Allochromatium tepidum strain NZ.</title>
        <authorList>
            <person name="Tsukatani Y."/>
            <person name="Mori H."/>
        </authorList>
    </citation>
    <scope>NUCLEOTIDE SEQUENCE [LARGE SCALE GENOMIC DNA]</scope>
    <source>
        <strain evidence="8 9">NZ</strain>
    </source>
</reference>
<gene>
    <name evidence="8" type="ORF">Atep_12290</name>
</gene>
<evidence type="ECO:0000256" key="5">
    <source>
        <dbReference type="ARBA" id="ARBA00022691"/>
    </source>
</evidence>
<evidence type="ECO:0000256" key="4">
    <source>
        <dbReference type="ARBA" id="ARBA00022679"/>
    </source>
</evidence>
<organism evidence="8 9">
    <name type="scientific">Allochromatium tepidum</name>
    <dbReference type="NCBI Taxonomy" id="553982"/>
    <lineage>
        <taxon>Bacteria</taxon>
        <taxon>Pseudomonadati</taxon>
        <taxon>Pseudomonadota</taxon>
        <taxon>Gammaproteobacteria</taxon>
        <taxon>Chromatiales</taxon>
        <taxon>Chromatiaceae</taxon>
        <taxon>Allochromatium</taxon>
    </lineage>
</organism>
<evidence type="ECO:0000256" key="3">
    <source>
        <dbReference type="ARBA" id="ARBA00022603"/>
    </source>
</evidence>
<keyword evidence="6" id="KW-0680">Restriction system</keyword>
<dbReference type="GO" id="GO:0032259">
    <property type="term" value="P:methylation"/>
    <property type="evidence" value="ECO:0007669"/>
    <property type="project" value="UniProtKB-KW"/>
</dbReference>
<protein>
    <recommendedName>
        <fullName evidence="2">site-specific DNA-methyltransferase (cytosine-N(4)-specific)</fullName>
        <ecNumber evidence="2">2.1.1.113</ecNumber>
    </recommendedName>
</protein>
<dbReference type="PROSITE" id="PS00093">
    <property type="entry name" value="N4_MTASE"/>
    <property type="match status" value="1"/>
</dbReference>
<dbReference type="InterPro" id="IPR029063">
    <property type="entry name" value="SAM-dependent_MTases_sf"/>
</dbReference>
<evidence type="ECO:0000256" key="7">
    <source>
        <dbReference type="ARBA" id="ARBA00049120"/>
    </source>
</evidence>
<evidence type="ECO:0000256" key="2">
    <source>
        <dbReference type="ARBA" id="ARBA00012185"/>
    </source>
</evidence>
<dbReference type="Proteomes" id="UP000680679">
    <property type="component" value="Chromosome"/>
</dbReference>
<name>A0ABM7QL95_9GAMM</name>
<evidence type="ECO:0000256" key="6">
    <source>
        <dbReference type="ARBA" id="ARBA00022747"/>
    </source>
</evidence>
<comment type="catalytic activity">
    <reaction evidence="7">
        <text>a 2'-deoxycytidine in DNA + S-adenosyl-L-methionine = an N(4)-methyl-2'-deoxycytidine in DNA + S-adenosyl-L-homocysteine + H(+)</text>
        <dbReference type="Rhea" id="RHEA:16857"/>
        <dbReference type="Rhea" id="RHEA-COMP:11369"/>
        <dbReference type="Rhea" id="RHEA-COMP:13674"/>
        <dbReference type="ChEBI" id="CHEBI:15378"/>
        <dbReference type="ChEBI" id="CHEBI:57856"/>
        <dbReference type="ChEBI" id="CHEBI:59789"/>
        <dbReference type="ChEBI" id="CHEBI:85452"/>
        <dbReference type="ChEBI" id="CHEBI:137933"/>
        <dbReference type="EC" id="2.1.1.113"/>
    </reaction>
</comment>
<sequence length="412" mass="46233">MSSLPAREQLRQRAEYTYKFNAKTGRHGWLRLTPAYSLKIVEELVVGHANAQRVLDPFCGTGTTALCAAYHGHEGVTTEINPFLVWLAQAKVARYSPSSIMATRDACTQALELVADCAVEPVSAPPIFNIERWWSADTLQFLRLLRAAIEHVTQPDTAARNLLLVAFCRTLIEQSNAAFNHQSMSFKADEEPALLFPIDRRAAFEEDVRFVLSGASENPAGSASVVLADSRWLSEALCGPFDLIVTSPPYANRMSYIRELRPYMYWLGFLQNGRDAGELDWTAIGGTWGIATSRLTDWERPESQFISEHLTDALHAISHADNKNGVLLAKYVAKYFDDMWLHFSTLPELLTSGAELHYIVGNSTFYGTLVSTERLYAEMLSALGFSRVECRPIRKRNSNKQLVEFDVVAQWK</sequence>
<evidence type="ECO:0000313" key="9">
    <source>
        <dbReference type="Proteomes" id="UP000680679"/>
    </source>
</evidence>